<accession>A0A9P5TWQ1</accession>
<dbReference type="OrthoDB" id="3047430at2759"/>
<evidence type="ECO:0000313" key="2">
    <source>
        <dbReference type="EMBL" id="KAF9025610.1"/>
    </source>
</evidence>
<organism evidence="2 3">
    <name type="scientific">Rhodocollybia butyracea</name>
    <dbReference type="NCBI Taxonomy" id="206335"/>
    <lineage>
        <taxon>Eukaryota</taxon>
        <taxon>Fungi</taxon>
        <taxon>Dikarya</taxon>
        <taxon>Basidiomycota</taxon>
        <taxon>Agaricomycotina</taxon>
        <taxon>Agaricomycetes</taxon>
        <taxon>Agaricomycetidae</taxon>
        <taxon>Agaricales</taxon>
        <taxon>Marasmiineae</taxon>
        <taxon>Omphalotaceae</taxon>
        <taxon>Rhodocollybia</taxon>
    </lineage>
</organism>
<name>A0A9P5TWQ1_9AGAR</name>
<feature type="compositionally biased region" description="Low complexity" evidence="1">
    <location>
        <begin position="1"/>
        <end position="10"/>
    </location>
</feature>
<comment type="caution">
    <text evidence="2">The sequence shown here is derived from an EMBL/GenBank/DDBJ whole genome shotgun (WGS) entry which is preliminary data.</text>
</comment>
<dbReference type="AlphaFoldDB" id="A0A9P5TWQ1"/>
<gene>
    <name evidence="2" type="ORF">BDP27DRAFT_1376492</name>
</gene>
<protein>
    <submittedName>
        <fullName evidence="2">Uncharacterized protein</fullName>
    </submittedName>
</protein>
<keyword evidence="3" id="KW-1185">Reference proteome</keyword>
<dbReference type="Proteomes" id="UP000772434">
    <property type="component" value="Unassembled WGS sequence"/>
</dbReference>
<sequence>MPHESGSQRVPQRRRSRSPSRSLRFQLFVKEVKRHLTREDSETTAIYIKVITDIAKIHYGDDDPGDYSDKVGDFFENSFPVVLPRQWGPQVDGKDTIWVRQEVIQACEDADSIEQVLQVKMILLVIILHELGHTLVEHIFPGTITPGGVGDNPRDPRFEEIGWEIENKVFGFHLLVEWFHEDCYDIRQRR</sequence>
<dbReference type="EMBL" id="JADNRY010000857">
    <property type="protein sequence ID" value="KAF9025610.1"/>
    <property type="molecule type" value="Genomic_DNA"/>
</dbReference>
<reference evidence="2" key="1">
    <citation type="submission" date="2020-11" db="EMBL/GenBank/DDBJ databases">
        <authorList>
            <consortium name="DOE Joint Genome Institute"/>
            <person name="Ahrendt S."/>
            <person name="Riley R."/>
            <person name="Andreopoulos W."/>
            <person name="Labutti K."/>
            <person name="Pangilinan J."/>
            <person name="Ruiz-Duenas F.J."/>
            <person name="Barrasa J.M."/>
            <person name="Sanchez-Garcia M."/>
            <person name="Camarero S."/>
            <person name="Miyauchi S."/>
            <person name="Serrano A."/>
            <person name="Linde D."/>
            <person name="Babiker R."/>
            <person name="Drula E."/>
            <person name="Ayuso-Fernandez I."/>
            <person name="Pacheco R."/>
            <person name="Padilla G."/>
            <person name="Ferreira P."/>
            <person name="Barriuso J."/>
            <person name="Kellner H."/>
            <person name="Castanera R."/>
            <person name="Alfaro M."/>
            <person name="Ramirez L."/>
            <person name="Pisabarro A.G."/>
            <person name="Kuo A."/>
            <person name="Tritt A."/>
            <person name="Lipzen A."/>
            <person name="He G."/>
            <person name="Yan M."/>
            <person name="Ng V."/>
            <person name="Cullen D."/>
            <person name="Martin F."/>
            <person name="Rosso M.-N."/>
            <person name="Henrissat B."/>
            <person name="Hibbett D."/>
            <person name="Martinez A.T."/>
            <person name="Grigoriev I.V."/>
        </authorList>
    </citation>
    <scope>NUCLEOTIDE SEQUENCE</scope>
    <source>
        <strain evidence="2">AH 40177</strain>
    </source>
</reference>
<proteinExistence type="predicted"/>
<feature type="region of interest" description="Disordered" evidence="1">
    <location>
        <begin position="1"/>
        <end position="21"/>
    </location>
</feature>
<evidence type="ECO:0000313" key="3">
    <source>
        <dbReference type="Proteomes" id="UP000772434"/>
    </source>
</evidence>
<evidence type="ECO:0000256" key="1">
    <source>
        <dbReference type="SAM" id="MobiDB-lite"/>
    </source>
</evidence>